<reference evidence="1" key="1">
    <citation type="submission" date="2021-06" db="EMBL/GenBank/DDBJ databases">
        <authorList>
            <person name="Kallberg Y."/>
            <person name="Tangrot J."/>
            <person name="Rosling A."/>
        </authorList>
    </citation>
    <scope>NUCLEOTIDE SEQUENCE</scope>
    <source>
        <strain evidence="1">AU212A</strain>
    </source>
</reference>
<dbReference type="EMBL" id="CAJVPM010026190">
    <property type="protein sequence ID" value="CAG8661093.1"/>
    <property type="molecule type" value="Genomic_DNA"/>
</dbReference>
<keyword evidence="2" id="KW-1185">Reference proteome</keyword>
<evidence type="ECO:0000313" key="1">
    <source>
        <dbReference type="EMBL" id="CAG8661093.1"/>
    </source>
</evidence>
<organism evidence="1 2">
    <name type="scientific">Scutellospora calospora</name>
    <dbReference type="NCBI Taxonomy" id="85575"/>
    <lineage>
        <taxon>Eukaryota</taxon>
        <taxon>Fungi</taxon>
        <taxon>Fungi incertae sedis</taxon>
        <taxon>Mucoromycota</taxon>
        <taxon>Glomeromycotina</taxon>
        <taxon>Glomeromycetes</taxon>
        <taxon>Diversisporales</taxon>
        <taxon>Gigasporaceae</taxon>
        <taxon>Scutellospora</taxon>
    </lineage>
</organism>
<name>A0ACA9NMT7_9GLOM</name>
<protein>
    <submittedName>
        <fullName evidence="1">2994_t:CDS:1</fullName>
    </submittedName>
</protein>
<evidence type="ECO:0000313" key="2">
    <source>
        <dbReference type="Proteomes" id="UP000789860"/>
    </source>
</evidence>
<comment type="caution">
    <text evidence="1">The sequence shown here is derived from an EMBL/GenBank/DDBJ whole genome shotgun (WGS) entry which is preliminary data.</text>
</comment>
<sequence length="108" mass="12265">NEFNIINNGLGKHKGTSCRYYSCIWVQRKAQEMKSHLVMKCRGRIVYSGISFSAFNNPFFEDYIKLLNPSYDLPKCIILASSILDAEAANIIIKVENELSKAKNLTLC</sequence>
<dbReference type="Proteomes" id="UP000789860">
    <property type="component" value="Unassembled WGS sequence"/>
</dbReference>
<accession>A0ACA9NMT7</accession>
<gene>
    <name evidence="1" type="ORF">SCALOS_LOCUS9033</name>
</gene>
<proteinExistence type="predicted"/>
<feature type="non-terminal residue" evidence="1">
    <location>
        <position position="108"/>
    </location>
</feature>
<feature type="non-terminal residue" evidence="1">
    <location>
        <position position="1"/>
    </location>
</feature>